<keyword evidence="3 8" id="KW-0813">Transport</keyword>
<dbReference type="PROSITE" id="PS00875">
    <property type="entry name" value="T2SP_D"/>
    <property type="match status" value="1"/>
</dbReference>
<dbReference type="OrthoDB" id="9775455at2"/>
<dbReference type="PRINTS" id="PR00811">
    <property type="entry name" value="BCTERIALGSPD"/>
</dbReference>
<comment type="subcellular location">
    <subcellularLocation>
        <location evidence="1 8">Cell outer membrane</location>
    </subcellularLocation>
</comment>
<dbReference type="Pfam" id="PF00263">
    <property type="entry name" value="Secretin"/>
    <property type="match status" value="1"/>
</dbReference>
<dbReference type="PANTHER" id="PTHR30604:SF1">
    <property type="entry name" value="DNA UTILIZATION PROTEIN HOFQ"/>
    <property type="match status" value="1"/>
</dbReference>
<evidence type="ECO:0000256" key="2">
    <source>
        <dbReference type="ARBA" id="ARBA00006304"/>
    </source>
</evidence>
<organism evidence="9 10">
    <name type="scientific">Acidiferrobacter thiooxydans</name>
    <dbReference type="NCBI Taxonomy" id="163359"/>
    <lineage>
        <taxon>Bacteria</taxon>
        <taxon>Pseudomonadati</taxon>
        <taxon>Pseudomonadota</taxon>
        <taxon>Gammaproteobacteria</taxon>
        <taxon>Acidiferrobacterales</taxon>
        <taxon>Acidiferrobacteraceae</taxon>
        <taxon>Acidiferrobacter</taxon>
    </lineage>
</organism>
<keyword evidence="4" id="KW-0732">Signal</keyword>
<dbReference type="Pfam" id="PF03958">
    <property type="entry name" value="Secretin_N"/>
    <property type="match status" value="1"/>
</dbReference>
<accession>A0A1C2FZV6</accession>
<keyword evidence="6" id="KW-0472">Membrane</keyword>
<dbReference type="EMBL" id="PSYR01000002">
    <property type="protein sequence ID" value="RCN56950.1"/>
    <property type="molecule type" value="Genomic_DNA"/>
</dbReference>
<dbReference type="Proteomes" id="UP000253250">
    <property type="component" value="Unassembled WGS sequence"/>
</dbReference>
<dbReference type="RefSeq" id="WP_065971356.1">
    <property type="nucleotide sequence ID" value="NZ_CP080624.1"/>
</dbReference>
<keyword evidence="7" id="KW-0998">Cell outer membrane</keyword>
<dbReference type="Gene3D" id="2.60.40.3470">
    <property type="match status" value="1"/>
</dbReference>
<comment type="similarity">
    <text evidence="2">Belongs to the bacterial secretin family. PilQ subfamily.</text>
</comment>
<sequence>MIRLKLAAIAFALSAFAMAGAATLTGLSWTTAAGKPALRLTISGHRRGRLEVRRHGRLLRVHLRRTTLGPHVRDLSGSGTVKGVYPYLADHGHGVDVDVLLTKRGRMHLTRTSYGYEAVLTGVTGVVPANTPVTQSVAARPAAQPAVKAQPAVVNAAANGPNVLQKLSYFAFPGDRIELHLVTTKRPEAPSAFVLTKPAMVVLDVPHTVIKPSLGELQVGAGDVRNVAAVEANGMTRIVIRLVSPAAYRAYVRPHAIDVIVASPNTHIAQAAIPKPKTPVLPPGPNHRPRYRLRAITFHRGRDGAGKVQIKLSSSNVAVSVHNRGHRIILTFHDTAVPKAEQRKLIVTDFATPINTIRTFQDGRSARMILHTYGHYTQMGYQAQRGFLMRVTPVSRHAYRVLERKKNKYASRKISLDFQHIGVRAALQVLANFSGLNFVTSSAVHGTLTLELHDVPWKQALHLILRTKNLGMERRGNIILVAPAAQMAAEREARLKARAEARKLEPLETVLIRMNYAKASDIAALLKSTRTVGAQTSNMPFSSVTYSKQTTESTSLLSKRGQVTVDKRTNSLIIQDTPQRVRAIRRLIAKLDRPVRQVLIEARLVEANDGFNKSLGAQLGLNYSYSTPSTSISSCPAAQCAGSGQSTAPGLPSSTAGTLSNTSIGAFNVNLPSVGVGSSLPATFALTVAKIASNNLLNLELSALQAENKGKIISSPRLITANDRKADIKQGEEQFFNLGFGQSMLQQAVLGLSVTPRITPDNRIIMTVKITDNSFANAVAGTLDEKSLKTQVLVNNGQTVVIGGIYQNSRLRTVTKVPFLGNLPLLGSLFRNTLVNNTRSELLIFLTPRILAPSLSLQSG</sequence>
<dbReference type="Gene3D" id="3.30.1370.120">
    <property type="match status" value="1"/>
</dbReference>
<dbReference type="InterPro" id="IPR004846">
    <property type="entry name" value="T2SS/T3SS_dom"/>
</dbReference>
<evidence type="ECO:0000256" key="5">
    <source>
        <dbReference type="ARBA" id="ARBA00022927"/>
    </source>
</evidence>
<dbReference type="Gene3D" id="2.60.40.3500">
    <property type="match status" value="1"/>
</dbReference>
<evidence type="ECO:0000256" key="3">
    <source>
        <dbReference type="ARBA" id="ARBA00022448"/>
    </source>
</evidence>
<evidence type="ECO:0000256" key="7">
    <source>
        <dbReference type="ARBA" id="ARBA00023237"/>
    </source>
</evidence>
<dbReference type="NCBIfam" id="TIGR02515">
    <property type="entry name" value="IV_pilus_PilQ"/>
    <property type="match status" value="1"/>
</dbReference>
<evidence type="ECO:0000256" key="1">
    <source>
        <dbReference type="ARBA" id="ARBA00004442"/>
    </source>
</evidence>
<evidence type="ECO:0000313" key="10">
    <source>
        <dbReference type="Proteomes" id="UP000253250"/>
    </source>
</evidence>
<dbReference type="InterPro" id="IPR038591">
    <property type="entry name" value="NolW-like_sf"/>
</dbReference>
<keyword evidence="10" id="KW-1185">Reference proteome</keyword>
<dbReference type="GO" id="GO:0009306">
    <property type="term" value="P:protein secretion"/>
    <property type="evidence" value="ECO:0007669"/>
    <property type="project" value="InterPro"/>
</dbReference>
<dbReference type="InterPro" id="IPR011662">
    <property type="entry name" value="Secretin/TonB_short_N"/>
</dbReference>
<proteinExistence type="inferred from homology"/>
<reference evidence="9 10" key="1">
    <citation type="submission" date="2018-02" db="EMBL/GenBank/DDBJ databases">
        <title>Insights into the biology of acidophilic members of the Acidiferrobacteraceae family derived from comparative genomic analyses.</title>
        <authorList>
            <person name="Issotta F."/>
            <person name="Thyssen C."/>
            <person name="Mena C."/>
            <person name="Moya A."/>
            <person name="Bellenberg S."/>
            <person name="Sproer C."/>
            <person name="Covarrubias P.C."/>
            <person name="Sand W."/>
            <person name="Quatrini R."/>
            <person name="Vera M."/>
        </authorList>
    </citation>
    <scope>NUCLEOTIDE SEQUENCE [LARGE SCALE GENOMIC DNA]</scope>
    <source>
        <strain evidence="10">m-1</strain>
    </source>
</reference>
<evidence type="ECO:0000313" key="9">
    <source>
        <dbReference type="EMBL" id="RCN56950.1"/>
    </source>
</evidence>
<protein>
    <submittedName>
        <fullName evidence="9">Type IV pilus secretin PilQ</fullName>
    </submittedName>
</protein>
<dbReference type="InterPro" id="IPR021731">
    <property type="entry name" value="AMIN_dom"/>
</dbReference>
<dbReference type="AlphaFoldDB" id="A0A1C2FZV6"/>
<dbReference type="Gene3D" id="3.30.1370.130">
    <property type="match status" value="1"/>
</dbReference>
<dbReference type="STRING" id="163359.A9R16_01335"/>
<keyword evidence="5" id="KW-0653">Protein transport</keyword>
<dbReference type="InterPro" id="IPR004845">
    <property type="entry name" value="T2SS_GspD_CS"/>
</dbReference>
<dbReference type="SMART" id="SM00965">
    <property type="entry name" value="STN"/>
    <property type="match status" value="1"/>
</dbReference>
<comment type="caution">
    <text evidence="9">The sequence shown here is derived from an EMBL/GenBank/DDBJ whole genome shotgun (WGS) entry which is preliminary data.</text>
</comment>
<name>A0A1C2FZV6_9GAMM</name>
<evidence type="ECO:0000256" key="6">
    <source>
        <dbReference type="ARBA" id="ARBA00023136"/>
    </source>
</evidence>
<dbReference type="PANTHER" id="PTHR30604">
    <property type="entry name" value="PROTEIN TRANSPORT PROTEIN HOFQ"/>
    <property type="match status" value="1"/>
</dbReference>
<evidence type="ECO:0000256" key="8">
    <source>
        <dbReference type="RuleBase" id="RU004004"/>
    </source>
</evidence>
<dbReference type="InterPro" id="IPR005644">
    <property type="entry name" value="NolW-like"/>
</dbReference>
<dbReference type="GO" id="GO:0009279">
    <property type="term" value="C:cell outer membrane"/>
    <property type="evidence" value="ECO:0007669"/>
    <property type="project" value="UniProtKB-SubCell"/>
</dbReference>
<dbReference type="InterPro" id="IPR013355">
    <property type="entry name" value="Pilus_4_PilQ"/>
</dbReference>
<gene>
    <name evidence="9" type="ORF">C4900_14555</name>
</gene>
<evidence type="ECO:0000256" key="4">
    <source>
        <dbReference type="ARBA" id="ARBA00022729"/>
    </source>
</evidence>
<dbReference type="InterPro" id="IPR001775">
    <property type="entry name" value="GspD/PilQ"/>
</dbReference>
<dbReference type="Pfam" id="PF11741">
    <property type="entry name" value="AMIN"/>
    <property type="match status" value="2"/>
</dbReference>
<dbReference type="InterPro" id="IPR051808">
    <property type="entry name" value="Type_IV_pilus_biogenesis"/>
</dbReference>